<feature type="transmembrane region" description="Helical" evidence="7">
    <location>
        <begin position="136"/>
        <end position="158"/>
    </location>
</feature>
<comment type="similarity">
    <text evidence="2 7">Belongs to the UPF0056 (MarC) family.</text>
</comment>
<evidence type="ECO:0000256" key="3">
    <source>
        <dbReference type="ARBA" id="ARBA00022475"/>
    </source>
</evidence>
<keyword evidence="5 7" id="KW-1133">Transmembrane helix</keyword>
<evidence type="ECO:0000313" key="9">
    <source>
        <dbReference type="Proteomes" id="UP000177187"/>
    </source>
</evidence>
<keyword evidence="3" id="KW-1003">Cell membrane</keyword>
<dbReference type="PANTHER" id="PTHR33508">
    <property type="entry name" value="UPF0056 MEMBRANE PROTEIN YHCE"/>
    <property type="match status" value="1"/>
</dbReference>
<dbReference type="InterPro" id="IPR002771">
    <property type="entry name" value="Multi_antbiot-R_MarC"/>
</dbReference>
<organism evidence="8 9">
    <name type="scientific">Candidatus Coatesbacteria bacterium RBG_13_66_14</name>
    <dbReference type="NCBI Taxonomy" id="1817816"/>
    <lineage>
        <taxon>Bacteria</taxon>
        <taxon>Candidatus Coatesiibacteriota</taxon>
    </lineage>
</organism>
<feature type="transmembrane region" description="Helical" evidence="7">
    <location>
        <begin position="108"/>
        <end position="130"/>
    </location>
</feature>
<name>A0A1F5FF26_9BACT</name>
<evidence type="ECO:0000256" key="4">
    <source>
        <dbReference type="ARBA" id="ARBA00022692"/>
    </source>
</evidence>
<feature type="transmembrane region" description="Helical" evidence="7">
    <location>
        <begin position="68"/>
        <end position="87"/>
    </location>
</feature>
<feature type="transmembrane region" description="Helical" evidence="7">
    <location>
        <begin position="170"/>
        <end position="190"/>
    </location>
</feature>
<proteinExistence type="inferred from homology"/>
<comment type="caution">
    <text evidence="8">The sequence shown here is derived from an EMBL/GenBank/DDBJ whole genome shotgun (WGS) entry which is preliminary data.</text>
</comment>
<evidence type="ECO:0000256" key="6">
    <source>
        <dbReference type="ARBA" id="ARBA00023136"/>
    </source>
</evidence>
<protein>
    <recommendedName>
        <fullName evidence="7">UPF0056 membrane protein</fullName>
    </recommendedName>
</protein>
<dbReference type="EMBL" id="MFAF01000048">
    <property type="protein sequence ID" value="OGD78124.1"/>
    <property type="molecule type" value="Genomic_DNA"/>
</dbReference>
<keyword evidence="4 7" id="KW-0812">Transmembrane</keyword>
<comment type="subcellular location">
    <subcellularLocation>
        <location evidence="1 7">Cell membrane</location>
        <topology evidence="1 7">Multi-pass membrane protein</topology>
    </subcellularLocation>
</comment>
<keyword evidence="6 7" id="KW-0472">Membrane</keyword>
<evidence type="ECO:0000256" key="5">
    <source>
        <dbReference type="ARBA" id="ARBA00022989"/>
    </source>
</evidence>
<dbReference type="GO" id="GO:0005886">
    <property type="term" value="C:plasma membrane"/>
    <property type="evidence" value="ECO:0007669"/>
    <property type="project" value="UniProtKB-SubCell"/>
</dbReference>
<reference evidence="8 9" key="1">
    <citation type="journal article" date="2016" name="Nat. Commun.">
        <title>Thousands of microbial genomes shed light on interconnected biogeochemical processes in an aquifer system.</title>
        <authorList>
            <person name="Anantharaman K."/>
            <person name="Brown C.T."/>
            <person name="Hug L.A."/>
            <person name="Sharon I."/>
            <person name="Castelle C.J."/>
            <person name="Probst A.J."/>
            <person name="Thomas B.C."/>
            <person name="Singh A."/>
            <person name="Wilkins M.J."/>
            <person name="Karaoz U."/>
            <person name="Brodie E.L."/>
            <person name="Williams K.H."/>
            <person name="Hubbard S.S."/>
            <person name="Banfield J.F."/>
        </authorList>
    </citation>
    <scope>NUCLEOTIDE SEQUENCE [LARGE SCALE GENOMIC DNA]</scope>
</reference>
<sequence>MNEFCLQLIFLVIIINPVSQMMLILSIAREHPDRDVSRLIYLGNLWAFLITALIAGTGSFLFKVVFRVDVATLRLAGGLVLAGIGYTRLSRGVTFHLRRDQDLGELKVVPFAVPLIVGPATFAQAVTIAAHSGELFALGAVAAAIALNVGLMRLTLLLQRVINQNVVNVSIRLSGLITMTIGLQMVYLAVVELVRMAG</sequence>
<dbReference type="PANTHER" id="PTHR33508:SF1">
    <property type="entry name" value="UPF0056 MEMBRANE PROTEIN YHCE"/>
    <property type="match status" value="1"/>
</dbReference>
<evidence type="ECO:0000256" key="7">
    <source>
        <dbReference type="RuleBase" id="RU362048"/>
    </source>
</evidence>
<dbReference type="STRING" id="1817816.A2Y64_01265"/>
<dbReference type="AlphaFoldDB" id="A0A1F5FF26"/>
<evidence type="ECO:0000313" key="8">
    <source>
        <dbReference type="EMBL" id="OGD78124.1"/>
    </source>
</evidence>
<dbReference type="Pfam" id="PF01914">
    <property type="entry name" value="MarC"/>
    <property type="match status" value="1"/>
</dbReference>
<feature type="transmembrane region" description="Helical" evidence="7">
    <location>
        <begin position="39"/>
        <end position="62"/>
    </location>
</feature>
<gene>
    <name evidence="8" type="ORF">A2Y64_01265</name>
</gene>
<feature type="transmembrane region" description="Helical" evidence="7">
    <location>
        <begin position="6"/>
        <end position="27"/>
    </location>
</feature>
<evidence type="ECO:0000256" key="2">
    <source>
        <dbReference type="ARBA" id="ARBA00009784"/>
    </source>
</evidence>
<dbReference type="Proteomes" id="UP000177187">
    <property type="component" value="Unassembled WGS sequence"/>
</dbReference>
<accession>A0A1F5FF26</accession>
<evidence type="ECO:0000256" key="1">
    <source>
        <dbReference type="ARBA" id="ARBA00004651"/>
    </source>
</evidence>